<proteinExistence type="predicted"/>
<organism evidence="1">
    <name type="scientific">marine sediment metagenome</name>
    <dbReference type="NCBI Taxonomy" id="412755"/>
    <lineage>
        <taxon>unclassified sequences</taxon>
        <taxon>metagenomes</taxon>
        <taxon>ecological metagenomes</taxon>
    </lineage>
</organism>
<protein>
    <submittedName>
        <fullName evidence="1">Uncharacterized protein</fullName>
    </submittedName>
</protein>
<name>X1QAI7_9ZZZZ</name>
<feature type="non-terminal residue" evidence="1">
    <location>
        <position position="1"/>
    </location>
</feature>
<gene>
    <name evidence="1" type="ORF">S06H3_40792</name>
</gene>
<reference evidence="1" key="1">
    <citation type="journal article" date="2014" name="Front. Microbiol.">
        <title>High frequency of phylogenetically diverse reductive dehalogenase-homologous genes in deep subseafloor sedimentary metagenomes.</title>
        <authorList>
            <person name="Kawai M."/>
            <person name="Futagami T."/>
            <person name="Toyoda A."/>
            <person name="Takaki Y."/>
            <person name="Nishi S."/>
            <person name="Hori S."/>
            <person name="Arai W."/>
            <person name="Tsubouchi T."/>
            <person name="Morono Y."/>
            <person name="Uchiyama I."/>
            <person name="Ito T."/>
            <person name="Fujiyama A."/>
            <person name="Inagaki F."/>
            <person name="Takami H."/>
        </authorList>
    </citation>
    <scope>NUCLEOTIDE SEQUENCE</scope>
    <source>
        <strain evidence="1">Expedition CK06-06</strain>
    </source>
</reference>
<dbReference type="EMBL" id="BARV01025067">
    <property type="protein sequence ID" value="GAI40294.1"/>
    <property type="molecule type" value="Genomic_DNA"/>
</dbReference>
<dbReference type="AlphaFoldDB" id="X1QAI7"/>
<evidence type="ECO:0000313" key="1">
    <source>
        <dbReference type="EMBL" id="GAI40294.1"/>
    </source>
</evidence>
<sequence>GKKEKDWLVKVSSKFPAWDDVNRYKAFELAKWEFEGTLKQACKKYVGAPKK</sequence>
<accession>X1QAI7</accession>
<comment type="caution">
    <text evidence="1">The sequence shown here is derived from an EMBL/GenBank/DDBJ whole genome shotgun (WGS) entry which is preliminary data.</text>
</comment>